<sequence>MPKIIHFRKECIGCNSCIEYAKNYWKMNEADGKSDLVGGAEKNGVFIKDIAEFEIEDNEMAALACPMKIIHIVDDHGKEIV</sequence>
<dbReference type="EMBL" id="MFPX01000009">
    <property type="protein sequence ID" value="OGH67019.1"/>
    <property type="molecule type" value="Genomic_DNA"/>
</dbReference>
<gene>
    <name evidence="1" type="ORF">A3B90_02105</name>
</gene>
<dbReference type="Proteomes" id="UP000178742">
    <property type="component" value="Unassembled WGS sequence"/>
</dbReference>
<dbReference type="AlphaFoldDB" id="A0A1F6M606"/>
<name>A0A1F6M606_9BACT</name>
<accession>A0A1F6M606</accession>
<evidence type="ECO:0000313" key="2">
    <source>
        <dbReference type="Proteomes" id="UP000178742"/>
    </source>
</evidence>
<proteinExistence type="predicted"/>
<dbReference type="SUPFAM" id="SSF54862">
    <property type="entry name" value="4Fe-4S ferredoxins"/>
    <property type="match status" value="1"/>
</dbReference>
<evidence type="ECO:0000313" key="1">
    <source>
        <dbReference type="EMBL" id="OGH67019.1"/>
    </source>
</evidence>
<dbReference type="STRING" id="1798676.A3B90_02105"/>
<evidence type="ECO:0008006" key="3">
    <source>
        <dbReference type="Google" id="ProtNLM"/>
    </source>
</evidence>
<comment type="caution">
    <text evidence="1">The sequence shown here is derived from an EMBL/GenBank/DDBJ whole genome shotgun (WGS) entry which is preliminary data.</text>
</comment>
<dbReference type="Gene3D" id="3.30.70.20">
    <property type="match status" value="1"/>
</dbReference>
<dbReference type="Pfam" id="PF13370">
    <property type="entry name" value="Fer4_13"/>
    <property type="match status" value="1"/>
</dbReference>
<reference evidence="1 2" key="1">
    <citation type="journal article" date="2016" name="Nat. Commun.">
        <title>Thousands of microbial genomes shed light on interconnected biogeochemical processes in an aquifer system.</title>
        <authorList>
            <person name="Anantharaman K."/>
            <person name="Brown C.T."/>
            <person name="Hug L.A."/>
            <person name="Sharon I."/>
            <person name="Castelle C.J."/>
            <person name="Probst A.J."/>
            <person name="Thomas B.C."/>
            <person name="Singh A."/>
            <person name="Wilkins M.J."/>
            <person name="Karaoz U."/>
            <person name="Brodie E.L."/>
            <person name="Williams K.H."/>
            <person name="Hubbard S.S."/>
            <person name="Banfield J.F."/>
        </authorList>
    </citation>
    <scope>NUCLEOTIDE SEQUENCE [LARGE SCALE GENOMIC DNA]</scope>
</reference>
<protein>
    <recommendedName>
        <fullName evidence="3">4Fe-4S ferredoxin-type domain-containing protein</fullName>
    </recommendedName>
</protein>
<organism evidence="1 2">
    <name type="scientific">Candidatus Magasanikbacteria bacterium RIFCSPHIGHO2_02_FULL_41_13</name>
    <dbReference type="NCBI Taxonomy" id="1798676"/>
    <lineage>
        <taxon>Bacteria</taxon>
        <taxon>Candidatus Magasanikiibacteriota</taxon>
    </lineage>
</organism>